<dbReference type="Proteomes" id="UP000606274">
    <property type="component" value="Unassembled WGS sequence"/>
</dbReference>
<evidence type="ECO:0000313" key="2">
    <source>
        <dbReference type="EMBL" id="KAF7693766.1"/>
    </source>
</evidence>
<accession>A0A8T0ALR0</accession>
<evidence type="ECO:0000256" key="1">
    <source>
        <dbReference type="SAM" id="MobiDB-lite"/>
    </source>
</evidence>
<name>A0A8T0ALR0_SILME</name>
<protein>
    <submittedName>
        <fullName evidence="2">Uncharacterized protein</fullName>
    </submittedName>
</protein>
<reference evidence="2" key="1">
    <citation type="submission" date="2020-08" db="EMBL/GenBank/DDBJ databases">
        <title>Chromosome-level assembly of Southern catfish (Silurus meridionalis) provides insights into visual adaptation to the nocturnal and benthic lifestyles.</title>
        <authorList>
            <person name="Zhang Y."/>
            <person name="Wang D."/>
            <person name="Peng Z."/>
        </authorList>
    </citation>
    <scope>NUCLEOTIDE SEQUENCE</scope>
    <source>
        <strain evidence="2">SWU-2019-XX</strain>
        <tissue evidence="2">Muscle</tissue>
    </source>
</reference>
<organism evidence="2 3">
    <name type="scientific">Silurus meridionalis</name>
    <name type="common">Southern catfish</name>
    <name type="synonym">Silurus soldatovi meridionalis</name>
    <dbReference type="NCBI Taxonomy" id="175797"/>
    <lineage>
        <taxon>Eukaryota</taxon>
        <taxon>Metazoa</taxon>
        <taxon>Chordata</taxon>
        <taxon>Craniata</taxon>
        <taxon>Vertebrata</taxon>
        <taxon>Euteleostomi</taxon>
        <taxon>Actinopterygii</taxon>
        <taxon>Neopterygii</taxon>
        <taxon>Teleostei</taxon>
        <taxon>Ostariophysi</taxon>
        <taxon>Siluriformes</taxon>
        <taxon>Siluridae</taxon>
        <taxon>Silurus</taxon>
    </lineage>
</organism>
<proteinExistence type="predicted"/>
<keyword evidence="3" id="KW-1185">Reference proteome</keyword>
<gene>
    <name evidence="2" type="ORF">HF521_007519</name>
</gene>
<dbReference type="EMBL" id="JABFDY010000018">
    <property type="protein sequence ID" value="KAF7693766.1"/>
    <property type="molecule type" value="Genomic_DNA"/>
</dbReference>
<feature type="region of interest" description="Disordered" evidence="1">
    <location>
        <begin position="1"/>
        <end position="29"/>
    </location>
</feature>
<comment type="caution">
    <text evidence="2">The sequence shown here is derived from an EMBL/GenBank/DDBJ whole genome shotgun (WGS) entry which is preliminary data.</text>
</comment>
<sequence length="91" mass="10232">MMCEVMPTISEDTAMSQRGSHSSSSDPDSHFEQLMVNMLDERDRLLDTLRETQESLGLAQQHLQDVICSLMTTFNSLNASLPSYKYLVTSS</sequence>
<dbReference type="AlphaFoldDB" id="A0A8T0ALR0"/>
<evidence type="ECO:0000313" key="3">
    <source>
        <dbReference type="Proteomes" id="UP000606274"/>
    </source>
</evidence>
<feature type="compositionally biased region" description="Polar residues" evidence="1">
    <location>
        <begin position="10"/>
        <end position="19"/>
    </location>
</feature>